<keyword evidence="5 6" id="KW-0472">Membrane</keyword>
<gene>
    <name evidence="7" type="ORF">RMAR00112_LOCUS20604</name>
</gene>
<dbReference type="AlphaFoldDB" id="A0A7S2ZV79"/>
<sequence>MDGFWRATIECFLLTMVTEIGDKTFFMSVVMAMRHSKVFVLLGSLSALILMTLLSTLAGRFIPTVLDPSYTTALAFGLFTFFGVHMMLEWWNSPVGQGAVFEETKKELKSQDTESSTQRLGNLMIWMRCFWITFLAEWGDRSQLTTVTLAASRNAYGIALGGILGQTLCTTVAVLGGAFLAARISERMVSLVGGLFFLASGSVIGLTMLV</sequence>
<name>A0A7S2ZV79_9RHOD</name>
<dbReference type="GO" id="GO:0032472">
    <property type="term" value="P:Golgi calcium ion transport"/>
    <property type="evidence" value="ECO:0007669"/>
    <property type="project" value="TreeGrafter"/>
</dbReference>
<evidence type="ECO:0000256" key="5">
    <source>
        <dbReference type="ARBA" id="ARBA00023136"/>
    </source>
</evidence>
<evidence type="ECO:0000256" key="4">
    <source>
        <dbReference type="ARBA" id="ARBA00022989"/>
    </source>
</evidence>
<dbReference type="PANTHER" id="PTHR12608">
    <property type="entry name" value="TRANSMEMBRANE PROTEIN HTP-1 RELATED"/>
    <property type="match status" value="1"/>
</dbReference>
<dbReference type="GO" id="GO:0005794">
    <property type="term" value="C:Golgi apparatus"/>
    <property type="evidence" value="ECO:0007669"/>
    <property type="project" value="TreeGrafter"/>
</dbReference>
<reference evidence="7" key="1">
    <citation type="submission" date="2021-01" db="EMBL/GenBank/DDBJ databases">
        <authorList>
            <person name="Corre E."/>
            <person name="Pelletier E."/>
            <person name="Niang G."/>
            <person name="Scheremetjew M."/>
            <person name="Finn R."/>
            <person name="Kale V."/>
            <person name="Holt S."/>
            <person name="Cochrane G."/>
            <person name="Meng A."/>
            <person name="Brown T."/>
            <person name="Cohen L."/>
        </authorList>
    </citation>
    <scope>NUCLEOTIDE SEQUENCE</scope>
    <source>
        <strain evidence="7">CCMP 769</strain>
    </source>
</reference>
<keyword evidence="3 6" id="KW-0812">Transmembrane</keyword>
<evidence type="ECO:0000256" key="2">
    <source>
        <dbReference type="ARBA" id="ARBA00009190"/>
    </source>
</evidence>
<dbReference type="GO" id="GO:0015085">
    <property type="term" value="F:calcium ion transmembrane transporter activity"/>
    <property type="evidence" value="ECO:0007669"/>
    <property type="project" value="TreeGrafter"/>
</dbReference>
<feature type="transmembrane region" description="Helical" evidence="6">
    <location>
        <begin position="189"/>
        <end position="209"/>
    </location>
</feature>
<dbReference type="Pfam" id="PF01169">
    <property type="entry name" value="GDT1"/>
    <property type="match status" value="2"/>
</dbReference>
<protein>
    <recommendedName>
        <fullName evidence="6">GDT1 family protein</fullName>
    </recommendedName>
</protein>
<feature type="transmembrane region" description="Helical" evidence="6">
    <location>
        <begin position="70"/>
        <end position="88"/>
    </location>
</feature>
<evidence type="ECO:0000256" key="3">
    <source>
        <dbReference type="ARBA" id="ARBA00022692"/>
    </source>
</evidence>
<proteinExistence type="inferred from homology"/>
<dbReference type="InterPro" id="IPR001727">
    <property type="entry name" value="GDT1-like"/>
</dbReference>
<dbReference type="GO" id="GO:0005384">
    <property type="term" value="F:manganese ion transmembrane transporter activity"/>
    <property type="evidence" value="ECO:0007669"/>
    <property type="project" value="TreeGrafter"/>
</dbReference>
<dbReference type="GO" id="GO:0032468">
    <property type="term" value="P:Golgi calcium ion homeostasis"/>
    <property type="evidence" value="ECO:0007669"/>
    <property type="project" value="TreeGrafter"/>
</dbReference>
<comment type="similarity">
    <text evidence="2 6">Belongs to the GDT1 family.</text>
</comment>
<feature type="transmembrane region" description="Helical" evidence="6">
    <location>
        <begin position="158"/>
        <end position="182"/>
    </location>
</feature>
<keyword evidence="4 6" id="KW-1133">Transmembrane helix</keyword>
<accession>A0A7S2ZV79</accession>
<dbReference type="PANTHER" id="PTHR12608:SF1">
    <property type="entry name" value="TRANSMEMBRANE PROTEIN 165"/>
    <property type="match status" value="1"/>
</dbReference>
<dbReference type="GO" id="GO:0016020">
    <property type="term" value="C:membrane"/>
    <property type="evidence" value="ECO:0007669"/>
    <property type="project" value="UniProtKB-SubCell"/>
</dbReference>
<evidence type="ECO:0000313" key="7">
    <source>
        <dbReference type="EMBL" id="CAE0052577.1"/>
    </source>
</evidence>
<evidence type="ECO:0000256" key="6">
    <source>
        <dbReference type="RuleBase" id="RU365102"/>
    </source>
</evidence>
<evidence type="ECO:0000256" key="1">
    <source>
        <dbReference type="ARBA" id="ARBA00004141"/>
    </source>
</evidence>
<organism evidence="7">
    <name type="scientific">Rhodosorus marinus</name>
    <dbReference type="NCBI Taxonomy" id="101924"/>
    <lineage>
        <taxon>Eukaryota</taxon>
        <taxon>Rhodophyta</taxon>
        <taxon>Stylonematophyceae</taxon>
        <taxon>Stylonematales</taxon>
        <taxon>Stylonemataceae</taxon>
        <taxon>Rhodosorus</taxon>
    </lineage>
</organism>
<comment type="subcellular location">
    <subcellularLocation>
        <location evidence="1 6">Membrane</location>
        <topology evidence="1 6">Multi-pass membrane protein</topology>
    </subcellularLocation>
</comment>
<feature type="transmembrane region" description="Helical" evidence="6">
    <location>
        <begin position="38"/>
        <end position="58"/>
    </location>
</feature>
<dbReference type="EMBL" id="HBHW01026550">
    <property type="protein sequence ID" value="CAE0052577.1"/>
    <property type="molecule type" value="Transcribed_RNA"/>
</dbReference>
<comment type="caution">
    <text evidence="6">Lacks conserved residue(s) required for the propagation of feature annotation.</text>
</comment>